<proteinExistence type="predicted"/>
<name>A0A4Y2IG16_ARAVE</name>
<dbReference type="AlphaFoldDB" id="A0A4Y2IG16"/>
<dbReference type="Proteomes" id="UP000499080">
    <property type="component" value="Unassembled WGS sequence"/>
</dbReference>
<evidence type="ECO:0000313" key="1">
    <source>
        <dbReference type="EMBL" id="GBM76209.1"/>
    </source>
</evidence>
<evidence type="ECO:0000313" key="2">
    <source>
        <dbReference type="Proteomes" id="UP000499080"/>
    </source>
</evidence>
<protein>
    <submittedName>
        <fullName evidence="1">Uncharacterized protein</fullName>
    </submittedName>
</protein>
<gene>
    <name evidence="1" type="ORF">AVEN_55045_1</name>
</gene>
<accession>A0A4Y2IG16</accession>
<organism evidence="1 2">
    <name type="scientific">Araneus ventricosus</name>
    <name type="common">Orbweaver spider</name>
    <name type="synonym">Epeira ventricosa</name>
    <dbReference type="NCBI Taxonomy" id="182803"/>
    <lineage>
        <taxon>Eukaryota</taxon>
        <taxon>Metazoa</taxon>
        <taxon>Ecdysozoa</taxon>
        <taxon>Arthropoda</taxon>
        <taxon>Chelicerata</taxon>
        <taxon>Arachnida</taxon>
        <taxon>Araneae</taxon>
        <taxon>Araneomorphae</taxon>
        <taxon>Entelegynae</taxon>
        <taxon>Araneoidea</taxon>
        <taxon>Araneidae</taxon>
        <taxon>Araneus</taxon>
    </lineage>
</organism>
<comment type="caution">
    <text evidence="1">The sequence shown here is derived from an EMBL/GenBank/DDBJ whole genome shotgun (WGS) entry which is preliminary data.</text>
</comment>
<reference evidence="1 2" key="1">
    <citation type="journal article" date="2019" name="Sci. Rep.">
        <title>Orb-weaving spider Araneus ventricosus genome elucidates the spidroin gene catalogue.</title>
        <authorList>
            <person name="Kono N."/>
            <person name="Nakamura H."/>
            <person name="Ohtoshi R."/>
            <person name="Moran D.A.P."/>
            <person name="Shinohara A."/>
            <person name="Yoshida Y."/>
            <person name="Fujiwara M."/>
            <person name="Mori M."/>
            <person name="Tomita M."/>
            <person name="Arakawa K."/>
        </authorList>
    </citation>
    <scope>NUCLEOTIDE SEQUENCE [LARGE SCALE GENOMIC DNA]</scope>
</reference>
<sequence length="120" mass="14048">MHQISYLISRKEGVQNSLLVNFILIQSPKYCVGMRCTTVASSQEMTHLWDSSVIRRGDIDSYKFGHSWRNRSTPSGERSSKTRRQCKNPIRNGLIRRKVWIFIFVRFPFCGLGHKTEMRP</sequence>
<dbReference type="EMBL" id="BGPR01002606">
    <property type="protein sequence ID" value="GBM76209.1"/>
    <property type="molecule type" value="Genomic_DNA"/>
</dbReference>
<keyword evidence="2" id="KW-1185">Reference proteome</keyword>